<dbReference type="Pfam" id="PF17194">
    <property type="entry name" value="AbiEi_3_N"/>
    <property type="match status" value="1"/>
</dbReference>
<name>B8EPR4_METSB</name>
<dbReference type="EMBL" id="CP001280">
    <property type="protein sequence ID" value="ACK50918.1"/>
    <property type="molecule type" value="Genomic_DNA"/>
</dbReference>
<reference evidence="2 3" key="1">
    <citation type="journal article" date="2010" name="J. Bacteriol.">
        <title>Complete genome sequence of the aerobic facultative methanotroph Methylocella silvestris BL2.</title>
        <authorList>
            <person name="Chen Y."/>
            <person name="Crombie A."/>
            <person name="Rahman M.T."/>
            <person name="Dedysh S.N."/>
            <person name="Liesack W."/>
            <person name="Stott M.B."/>
            <person name="Alam M."/>
            <person name="Theisen A.R."/>
            <person name="Murrell J.C."/>
            <person name="Dunfield P.F."/>
        </authorList>
    </citation>
    <scope>NUCLEOTIDE SEQUENCE [LARGE SCALE GENOMIC DNA]</scope>
    <source>
        <strain evidence="3">DSM 15510 / CIP 108128 / LMG 27833 / NCIMB 13906 / BL2</strain>
    </source>
</reference>
<dbReference type="OrthoDB" id="1550938at2"/>
<gene>
    <name evidence="2" type="ordered locus">Msil_1975</name>
</gene>
<dbReference type="InterPro" id="IPR021561">
    <property type="entry name" value="AbiEi_3"/>
</dbReference>
<proteinExistence type="predicted"/>
<dbReference type="RefSeq" id="WP_012590988.1">
    <property type="nucleotide sequence ID" value="NC_011666.1"/>
</dbReference>
<dbReference type="eggNOG" id="COG5340">
    <property type="taxonomic scope" value="Bacteria"/>
</dbReference>
<dbReference type="Proteomes" id="UP000002257">
    <property type="component" value="Chromosome"/>
</dbReference>
<dbReference type="KEGG" id="msl:Msil_1975"/>
<sequence length="283" mass="32034">MTEQKHSKLNQLERTLPEGLLVDSGWMERNGYSTSLRSQYVSAGWLTQPARGTYKRPLGDLTWQKVVVSLQTLLEQSLVVGGRTALELHGFSHYLSASGPSTVHLYGRDPPPNWLAKLPLKERFRFHRSQTLFKSDPVTKGLTNFAWDVPANAGTMADGLKAGELRQVWGQSDWPLTLSTPERALLELLDELPTHESFHQVDMLVEGLRILSPKRLQKLLIDCRSVKVKRLFFWFAERHQHTWLKQMDPAAVDLGSGKRMLVKGGKFDPKYLITIPEDLGAPV</sequence>
<accession>B8EPR4</accession>
<evidence type="ECO:0000313" key="2">
    <source>
        <dbReference type="EMBL" id="ACK50918.1"/>
    </source>
</evidence>
<evidence type="ECO:0000313" key="3">
    <source>
        <dbReference type="Proteomes" id="UP000002257"/>
    </source>
</evidence>
<dbReference type="AlphaFoldDB" id="B8EPR4"/>
<organism evidence="2 3">
    <name type="scientific">Methylocella silvestris (strain DSM 15510 / CIP 108128 / LMG 27833 / NCIMB 13906 / BL2)</name>
    <dbReference type="NCBI Taxonomy" id="395965"/>
    <lineage>
        <taxon>Bacteria</taxon>
        <taxon>Pseudomonadati</taxon>
        <taxon>Pseudomonadota</taxon>
        <taxon>Alphaproteobacteria</taxon>
        <taxon>Hyphomicrobiales</taxon>
        <taxon>Beijerinckiaceae</taxon>
        <taxon>Methylocella</taxon>
    </lineage>
</organism>
<dbReference type="STRING" id="395965.Msil_1975"/>
<dbReference type="InterPro" id="IPR033455">
    <property type="entry name" value="AbiEi_3_N"/>
</dbReference>
<keyword evidence="3" id="KW-1185">Reference proteome</keyword>
<dbReference type="HOGENOM" id="CLU_077664_0_0_5"/>
<dbReference type="Pfam" id="PF11459">
    <property type="entry name" value="AbiEi_3"/>
    <property type="match status" value="1"/>
</dbReference>
<protein>
    <recommendedName>
        <fullName evidence="1">Transcriptional regulator AbiEi antitoxin N-terminal domain-containing protein</fullName>
    </recommendedName>
</protein>
<feature type="domain" description="Transcriptional regulator AbiEi antitoxin N-terminal" evidence="1">
    <location>
        <begin position="6"/>
        <end position="96"/>
    </location>
</feature>
<evidence type="ECO:0000259" key="1">
    <source>
        <dbReference type="Pfam" id="PF17194"/>
    </source>
</evidence>